<feature type="coiled-coil region" evidence="1">
    <location>
        <begin position="503"/>
        <end position="530"/>
    </location>
</feature>
<evidence type="ECO:0000313" key="4">
    <source>
        <dbReference type="Proteomes" id="UP000186804"/>
    </source>
</evidence>
<keyword evidence="2" id="KW-0732">Signal</keyword>
<accession>A0A1J4MRZ5</accession>
<keyword evidence="4" id="KW-1185">Reference proteome</keyword>
<reference evidence="3 4" key="1">
    <citation type="submission" date="2016-10" db="EMBL/GenBank/DDBJ databases">
        <title>Reductive evolution of mitochondrial metabolism and differential evolution of invasion-related proteins in Cryptosporidium.</title>
        <authorList>
            <person name="Liu S."/>
            <person name="Roellig D.M."/>
            <person name="Guo Y."/>
            <person name="Li N."/>
            <person name="Frace M.A."/>
            <person name="Tang K."/>
            <person name="Zhang L."/>
            <person name="Feng Y."/>
            <person name="Xiao L."/>
        </authorList>
    </citation>
    <scope>NUCLEOTIDE SEQUENCE [LARGE SCALE GENOMIC DNA]</scope>
    <source>
        <strain evidence="3">30847</strain>
    </source>
</reference>
<dbReference type="RefSeq" id="XP_067067634.1">
    <property type="nucleotide sequence ID" value="XM_067213260.1"/>
</dbReference>
<name>A0A1J4MRZ5_9CRYT</name>
<evidence type="ECO:0000313" key="3">
    <source>
        <dbReference type="EMBL" id="OII75788.1"/>
    </source>
</evidence>
<evidence type="ECO:0000256" key="1">
    <source>
        <dbReference type="SAM" id="Coils"/>
    </source>
</evidence>
<feature type="signal peptide" evidence="2">
    <location>
        <begin position="1"/>
        <end position="19"/>
    </location>
</feature>
<dbReference type="OrthoDB" id="343826at2759"/>
<protein>
    <submittedName>
        <fullName evidence="3">Uncharacterized protein</fullName>
    </submittedName>
</protein>
<dbReference type="Proteomes" id="UP000186804">
    <property type="component" value="Unassembled WGS sequence"/>
</dbReference>
<dbReference type="GeneID" id="92367217"/>
<evidence type="ECO:0000256" key="2">
    <source>
        <dbReference type="SAM" id="SignalP"/>
    </source>
</evidence>
<dbReference type="VEuPathDB" id="CryptoDB:cand_030330"/>
<proteinExistence type="predicted"/>
<dbReference type="AlphaFoldDB" id="A0A1J4MRZ5"/>
<gene>
    <name evidence="3" type="ORF">cand_030330</name>
</gene>
<keyword evidence="1" id="KW-0175">Coiled coil</keyword>
<organism evidence="3 4">
    <name type="scientific">Cryptosporidium andersoni</name>
    <dbReference type="NCBI Taxonomy" id="117008"/>
    <lineage>
        <taxon>Eukaryota</taxon>
        <taxon>Sar</taxon>
        <taxon>Alveolata</taxon>
        <taxon>Apicomplexa</taxon>
        <taxon>Conoidasida</taxon>
        <taxon>Coccidia</taxon>
        <taxon>Eucoccidiorida</taxon>
        <taxon>Eimeriorina</taxon>
        <taxon>Cryptosporidiidae</taxon>
        <taxon>Cryptosporidium</taxon>
    </lineage>
</organism>
<sequence length="712" mass="83082">MKLYIFIFSLIILLVLANGKYIKGNKLREDLEPFVINPVQDSDEFSENLSPSQIQSKYSNFSSRSNIFEILSQLNRPRTKFLPRINTKKLLSKSSTKPQKLVMLIEAEDIPLTRKSYNMIPEQIDDSLHKANIPSEYLARIDADYMRKKEHEDIQREIEADYSILDDDNEIAVLDDQQLYKTFTETGDLIRKRPALITKPRRVNIKDIPERKDSEASEELEFIETSEEIKQLRENIGGPLIRMKRPLSDPLADEDMVSYDMPLGFTPQGLEDLVGEYFWGDFGEYDYKTELEADKKNRKLGSALVFEHFFVKYPYFDVISGIKSRENVTEDLHLAKNFEYFVDKEFKDHTAFGSQNPVLISPKRCPFSVMRATSTSKRFQNIFCKRKKKRIIDAKNEDFKRFLIESDDAIVEEYPLLIMYPVSDVITNIKKEITKVIPKAENTLVDELYKEAEMTDKSSSHLFDYTISKKLFPELAFDDIPNIEGIPIDDIYRYSVVGVIPGISEFESTIESVRRELLILENNQAKVKDDIDSKLVRRHPKRKGLPPMQATDEEFEEWEMMQEEKDLQDEYDKFNRRKIKLEKLPTTPLLLPPKLEVPSIVPKQKGRVVISEDEAQLLIKREKEILPLIMKKTDDEIREKKLRHMRSIVNRGNAITAQLKNIPESLNIEKKNKKFILDESQKETDSRLERPHTVAMTHIDTRLKSEFNQVSK</sequence>
<comment type="caution">
    <text evidence="3">The sequence shown here is derived from an EMBL/GenBank/DDBJ whole genome shotgun (WGS) entry which is preliminary data.</text>
</comment>
<dbReference type="EMBL" id="LRBS01000085">
    <property type="protein sequence ID" value="OII75788.1"/>
    <property type="molecule type" value="Genomic_DNA"/>
</dbReference>
<feature type="chain" id="PRO_5009630320" evidence="2">
    <location>
        <begin position="20"/>
        <end position="712"/>
    </location>
</feature>